<accession>A0A2T5BRW4</accession>
<comment type="caution">
    <text evidence="1">The sequence shown here is derived from an EMBL/GenBank/DDBJ whole genome shotgun (WGS) entry which is preliminary data.</text>
</comment>
<dbReference type="OrthoDB" id="9810154at2"/>
<dbReference type="SMART" id="SM00855">
    <property type="entry name" value="PGAM"/>
    <property type="match status" value="1"/>
</dbReference>
<dbReference type="RefSeq" id="WP_107892157.1">
    <property type="nucleotide sequence ID" value="NZ_NHSI01000010.1"/>
</dbReference>
<dbReference type="Pfam" id="PF00300">
    <property type="entry name" value="His_Phos_1"/>
    <property type="match status" value="1"/>
</dbReference>
<evidence type="ECO:0000313" key="2">
    <source>
        <dbReference type="Proteomes" id="UP000243859"/>
    </source>
</evidence>
<organism evidence="1 2">
    <name type="scientific">Rhodovulum imhoffii</name>
    <dbReference type="NCBI Taxonomy" id="365340"/>
    <lineage>
        <taxon>Bacteria</taxon>
        <taxon>Pseudomonadati</taxon>
        <taxon>Pseudomonadota</taxon>
        <taxon>Alphaproteobacteria</taxon>
        <taxon>Rhodobacterales</taxon>
        <taxon>Paracoccaceae</taxon>
        <taxon>Rhodovulum</taxon>
    </lineage>
</organism>
<dbReference type="InterPro" id="IPR013078">
    <property type="entry name" value="His_Pase_superF_clade-1"/>
</dbReference>
<dbReference type="SUPFAM" id="SSF53254">
    <property type="entry name" value="Phosphoglycerate mutase-like"/>
    <property type="match status" value="1"/>
</dbReference>
<dbReference type="Gene3D" id="3.40.50.1240">
    <property type="entry name" value="Phosphoglycerate mutase-like"/>
    <property type="match status" value="1"/>
</dbReference>
<protein>
    <submittedName>
        <fullName evidence="1">Phosphohistidine phosphatase</fullName>
    </submittedName>
</protein>
<dbReference type="Proteomes" id="UP000243859">
    <property type="component" value="Unassembled WGS sequence"/>
</dbReference>
<reference evidence="1 2" key="1">
    <citation type="submission" date="2018-04" db="EMBL/GenBank/DDBJ databases">
        <title>Genomic Encyclopedia of Archaeal and Bacterial Type Strains, Phase II (KMG-II): from individual species to whole genera.</title>
        <authorList>
            <person name="Goeker M."/>
        </authorList>
    </citation>
    <scope>NUCLEOTIDE SEQUENCE [LARGE SCALE GENOMIC DNA]</scope>
    <source>
        <strain evidence="1 2">DSM 18064</strain>
    </source>
</reference>
<keyword evidence="2" id="KW-1185">Reference proteome</keyword>
<gene>
    <name evidence="1" type="ORF">C8N32_1083</name>
</gene>
<dbReference type="AlphaFoldDB" id="A0A2T5BRW4"/>
<name>A0A2T5BRW4_9RHOB</name>
<dbReference type="PANTHER" id="PTHR47623">
    <property type="entry name" value="OS09G0287300 PROTEIN"/>
    <property type="match status" value="1"/>
</dbReference>
<dbReference type="CDD" id="cd07067">
    <property type="entry name" value="HP_PGM_like"/>
    <property type="match status" value="1"/>
</dbReference>
<dbReference type="PANTHER" id="PTHR47623:SF1">
    <property type="entry name" value="OS09G0287300 PROTEIN"/>
    <property type="match status" value="1"/>
</dbReference>
<dbReference type="InterPro" id="IPR029033">
    <property type="entry name" value="His_PPase_superfam"/>
</dbReference>
<proteinExistence type="predicted"/>
<evidence type="ECO:0000313" key="1">
    <source>
        <dbReference type="EMBL" id="PTN02055.1"/>
    </source>
</evidence>
<dbReference type="EMBL" id="QAAA01000008">
    <property type="protein sequence ID" value="PTN02055.1"/>
    <property type="molecule type" value="Genomic_DNA"/>
</dbReference>
<sequence length="168" mass="18394">MSLRLILIRHAKSAWDDPLQDDHDRPLNGRGRKSATTIGQWLATQGHHPAEVACSTAIRAVQTWEGMAPDLGESTVMRRIPALYHAAPDIMLETLQNCAASPVLMIGHNPGIAEFAARLVTRPPRHDRFDAYPTCATLVAEFAGKDWTTVTFGTGQSLAFITPRELIG</sequence>